<keyword evidence="2" id="KW-1185">Reference proteome</keyword>
<accession>A0AAW1MH02</accession>
<organism evidence="1 2">
    <name type="scientific">Popillia japonica</name>
    <name type="common">Japanese beetle</name>
    <dbReference type="NCBI Taxonomy" id="7064"/>
    <lineage>
        <taxon>Eukaryota</taxon>
        <taxon>Metazoa</taxon>
        <taxon>Ecdysozoa</taxon>
        <taxon>Arthropoda</taxon>
        <taxon>Hexapoda</taxon>
        <taxon>Insecta</taxon>
        <taxon>Pterygota</taxon>
        <taxon>Neoptera</taxon>
        <taxon>Endopterygota</taxon>
        <taxon>Coleoptera</taxon>
        <taxon>Polyphaga</taxon>
        <taxon>Scarabaeiformia</taxon>
        <taxon>Scarabaeidae</taxon>
        <taxon>Rutelinae</taxon>
        <taxon>Popillia</taxon>
    </lineage>
</organism>
<reference evidence="1 2" key="1">
    <citation type="journal article" date="2024" name="BMC Genomics">
        <title>De novo assembly and annotation of Popillia japonica's genome with initial clues to its potential as an invasive pest.</title>
        <authorList>
            <person name="Cucini C."/>
            <person name="Boschi S."/>
            <person name="Funari R."/>
            <person name="Cardaioli E."/>
            <person name="Iannotti N."/>
            <person name="Marturano G."/>
            <person name="Paoli F."/>
            <person name="Bruttini M."/>
            <person name="Carapelli A."/>
            <person name="Frati F."/>
            <person name="Nardi F."/>
        </authorList>
    </citation>
    <scope>NUCLEOTIDE SEQUENCE [LARGE SCALE GENOMIC DNA]</scope>
    <source>
        <strain evidence="1">DMR45628</strain>
    </source>
</reference>
<dbReference type="EMBL" id="JASPKY010000048">
    <property type="protein sequence ID" value="KAK9745485.1"/>
    <property type="molecule type" value="Genomic_DNA"/>
</dbReference>
<name>A0AAW1MH02_POPJA</name>
<protein>
    <submittedName>
        <fullName evidence="1">Uncharacterized protein</fullName>
    </submittedName>
</protein>
<comment type="caution">
    <text evidence="1">The sequence shown here is derived from an EMBL/GenBank/DDBJ whole genome shotgun (WGS) entry which is preliminary data.</text>
</comment>
<proteinExistence type="predicted"/>
<evidence type="ECO:0000313" key="1">
    <source>
        <dbReference type="EMBL" id="KAK9745485.1"/>
    </source>
</evidence>
<dbReference type="Proteomes" id="UP001458880">
    <property type="component" value="Unassembled WGS sequence"/>
</dbReference>
<dbReference type="AlphaFoldDB" id="A0AAW1MH02"/>
<evidence type="ECO:0000313" key="2">
    <source>
        <dbReference type="Proteomes" id="UP001458880"/>
    </source>
</evidence>
<sequence>MDVFCAGERGEFKFVTNQLPPNLECIPRNVKIPVRQNGYAQQHFQKSEDDVYYLNINEAGHNTNGYRRDECGYNEAGHNTNGYRRDECGYNSLK</sequence>
<gene>
    <name evidence="1" type="ORF">QE152_g6865</name>
</gene>